<dbReference type="PROSITE" id="PS51257">
    <property type="entry name" value="PROKAR_LIPOPROTEIN"/>
    <property type="match status" value="1"/>
</dbReference>
<dbReference type="STRING" id="310780.SAMN05216267_104679"/>
<evidence type="ECO:0000313" key="4">
    <source>
        <dbReference type="Proteomes" id="UP000181951"/>
    </source>
</evidence>
<dbReference type="Proteomes" id="UP000181951">
    <property type="component" value="Unassembled WGS sequence"/>
</dbReference>
<evidence type="ECO:0000256" key="2">
    <source>
        <dbReference type="SAM" id="SignalP"/>
    </source>
</evidence>
<feature type="compositionally biased region" description="Polar residues" evidence="1">
    <location>
        <begin position="23"/>
        <end position="37"/>
    </location>
</feature>
<keyword evidence="2" id="KW-0732">Signal</keyword>
<accession>A0A1H8T0K6</accession>
<reference evidence="3 4" key="1">
    <citation type="submission" date="2016-10" db="EMBL/GenBank/DDBJ databases">
        <authorList>
            <person name="de Groot N.N."/>
        </authorList>
    </citation>
    <scope>NUCLEOTIDE SEQUENCE [LARGE SCALE GENOMIC DNA]</scope>
    <source>
        <strain evidence="3 4">CGMCC 4.2026</strain>
    </source>
</reference>
<dbReference type="AlphaFoldDB" id="A0A1H8T0K6"/>
<dbReference type="EMBL" id="FODD01000046">
    <property type="protein sequence ID" value="SEO84003.1"/>
    <property type="molecule type" value="Genomic_DNA"/>
</dbReference>
<dbReference type="OrthoDB" id="9960238at2"/>
<dbReference type="RefSeq" id="WP_069463647.1">
    <property type="nucleotide sequence ID" value="NZ_FODD01000046.1"/>
</dbReference>
<keyword evidence="4" id="KW-1185">Reference proteome</keyword>
<feature type="region of interest" description="Disordered" evidence="1">
    <location>
        <begin position="23"/>
        <end position="53"/>
    </location>
</feature>
<proteinExistence type="predicted"/>
<evidence type="ECO:0000313" key="3">
    <source>
        <dbReference type="EMBL" id="SEO84003.1"/>
    </source>
</evidence>
<feature type="chain" id="PRO_5038662566" description="Lipoprotein" evidence="2">
    <location>
        <begin position="21"/>
        <end position="113"/>
    </location>
</feature>
<feature type="signal peptide" evidence="2">
    <location>
        <begin position="1"/>
        <end position="20"/>
    </location>
</feature>
<sequence>MYTRTATAAAGLLLATGALTACSSSSHDAKPTTTTPGTVAAKPTTAPASEAPIPDTALAKGKTAACWKAIRDQYTPGTMQLTGAPTTPPACASLTSDEISAVAEDVLAHQLDG</sequence>
<evidence type="ECO:0000256" key="1">
    <source>
        <dbReference type="SAM" id="MobiDB-lite"/>
    </source>
</evidence>
<organism evidence="3 4">
    <name type="scientific">Actinacidiphila rubida</name>
    <dbReference type="NCBI Taxonomy" id="310780"/>
    <lineage>
        <taxon>Bacteria</taxon>
        <taxon>Bacillati</taxon>
        <taxon>Actinomycetota</taxon>
        <taxon>Actinomycetes</taxon>
        <taxon>Kitasatosporales</taxon>
        <taxon>Streptomycetaceae</taxon>
        <taxon>Actinacidiphila</taxon>
    </lineage>
</organism>
<gene>
    <name evidence="3" type="ORF">SAMN05216267_104679</name>
</gene>
<protein>
    <recommendedName>
        <fullName evidence="5">Lipoprotein</fullName>
    </recommendedName>
</protein>
<evidence type="ECO:0008006" key="5">
    <source>
        <dbReference type="Google" id="ProtNLM"/>
    </source>
</evidence>
<name>A0A1H8T0K6_9ACTN</name>